<feature type="compositionally biased region" description="Acidic residues" evidence="1">
    <location>
        <begin position="98"/>
        <end position="117"/>
    </location>
</feature>
<name>A0A2R5G5L7_9STRA</name>
<dbReference type="Proteomes" id="UP000241890">
    <property type="component" value="Unassembled WGS sequence"/>
</dbReference>
<dbReference type="AlphaFoldDB" id="A0A2R5G5L7"/>
<protein>
    <submittedName>
        <fullName evidence="2">Uncharacterized protein</fullName>
    </submittedName>
</protein>
<dbReference type="InParanoid" id="A0A2R5G5L7"/>
<proteinExistence type="predicted"/>
<dbReference type="EMBL" id="BEYU01000016">
    <property type="protein sequence ID" value="GBG25835.1"/>
    <property type="molecule type" value="Genomic_DNA"/>
</dbReference>
<gene>
    <name evidence="2" type="ORF">FCC1311_020542</name>
</gene>
<accession>A0A2R5G5L7</accession>
<feature type="compositionally biased region" description="Basic and acidic residues" evidence="1">
    <location>
        <begin position="74"/>
        <end position="87"/>
    </location>
</feature>
<evidence type="ECO:0000256" key="1">
    <source>
        <dbReference type="SAM" id="MobiDB-lite"/>
    </source>
</evidence>
<sequence>MELVDRLCADPVISAFIEQGLDEDACAPPPGAQWYDDNKHLGKSERDAKSDAAYRDLWPNPALQPVSPTSSLDSEERHMRQLRKQEILQELQASDSSGSDEDDHDDDDDDDNEDNDE</sequence>
<feature type="region of interest" description="Disordered" evidence="1">
    <location>
        <begin position="22"/>
        <end position="117"/>
    </location>
</feature>
<organism evidence="2 3">
    <name type="scientific">Hondaea fermentalgiana</name>
    <dbReference type="NCBI Taxonomy" id="2315210"/>
    <lineage>
        <taxon>Eukaryota</taxon>
        <taxon>Sar</taxon>
        <taxon>Stramenopiles</taxon>
        <taxon>Bigyra</taxon>
        <taxon>Labyrinthulomycetes</taxon>
        <taxon>Thraustochytrida</taxon>
        <taxon>Thraustochytriidae</taxon>
        <taxon>Hondaea</taxon>
    </lineage>
</organism>
<feature type="compositionally biased region" description="Basic and acidic residues" evidence="1">
    <location>
        <begin position="36"/>
        <end position="54"/>
    </location>
</feature>
<reference evidence="2 3" key="1">
    <citation type="submission" date="2017-12" db="EMBL/GenBank/DDBJ databases">
        <title>Sequencing, de novo assembly and annotation of complete genome of a new Thraustochytrid species, strain FCC1311.</title>
        <authorList>
            <person name="Sedici K."/>
            <person name="Godart F."/>
            <person name="Aiese Cigliano R."/>
            <person name="Sanseverino W."/>
            <person name="Barakat M."/>
            <person name="Ortet P."/>
            <person name="Marechal E."/>
            <person name="Cagnac O."/>
            <person name="Amato A."/>
        </authorList>
    </citation>
    <scope>NUCLEOTIDE SEQUENCE [LARGE SCALE GENOMIC DNA]</scope>
</reference>
<keyword evidence="3" id="KW-1185">Reference proteome</keyword>
<evidence type="ECO:0000313" key="3">
    <source>
        <dbReference type="Proteomes" id="UP000241890"/>
    </source>
</evidence>
<comment type="caution">
    <text evidence="2">The sequence shown here is derived from an EMBL/GenBank/DDBJ whole genome shotgun (WGS) entry which is preliminary data.</text>
</comment>
<evidence type="ECO:0000313" key="2">
    <source>
        <dbReference type="EMBL" id="GBG25835.1"/>
    </source>
</evidence>